<evidence type="ECO:0000256" key="5">
    <source>
        <dbReference type="SAM" id="Phobius"/>
    </source>
</evidence>
<feature type="compositionally biased region" description="Low complexity" evidence="4">
    <location>
        <begin position="73"/>
        <end position="83"/>
    </location>
</feature>
<evidence type="ECO:0000256" key="3">
    <source>
        <dbReference type="ARBA" id="ARBA00022737"/>
    </source>
</evidence>
<dbReference type="PRINTS" id="PR00019">
    <property type="entry name" value="LEURICHRPT"/>
</dbReference>
<dbReference type="EMBL" id="CAJNRD030001124">
    <property type="protein sequence ID" value="CAG5108898.1"/>
    <property type="molecule type" value="Genomic_DNA"/>
</dbReference>
<dbReference type="Proteomes" id="UP000786811">
    <property type="component" value="Unassembled WGS sequence"/>
</dbReference>
<dbReference type="InterPro" id="IPR001611">
    <property type="entry name" value="Leu-rich_rpt"/>
</dbReference>
<keyword evidence="5" id="KW-1133">Transmembrane helix</keyword>
<feature type="transmembrane region" description="Helical" evidence="5">
    <location>
        <begin position="748"/>
        <end position="770"/>
    </location>
</feature>
<keyword evidence="5" id="KW-0812">Transmembrane</keyword>
<dbReference type="PANTHER" id="PTHR24373">
    <property type="entry name" value="SLIT RELATED LEUCINE-RICH REPEAT NEURONAL PROTEIN"/>
    <property type="match status" value="1"/>
</dbReference>
<dbReference type="PROSITE" id="PS51450">
    <property type="entry name" value="LRR"/>
    <property type="match status" value="3"/>
</dbReference>
<dbReference type="FunFam" id="3.80.10.10:FF:001164">
    <property type="entry name" value="GH01279p"/>
    <property type="match status" value="1"/>
</dbReference>
<dbReference type="GO" id="GO:0031012">
    <property type="term" value="C:extracellular matrix"/>
    <property type="evidence" value="ECO:0007669"/>
    <property type="project" value="TreeGrafter"/>
</dbReference>
<keyword evidence="2 6" id="KW-0732">Signal</keyword>
<evidence type="ECO:0000256" key="2">
    <source>
        <dbReference type="ARBA" id="ARBA00022729"/>
    </source>
</evidence>
<reference evidence="7" key="1">
    <citation type="submission" date="2021-04" db="EMBL/GenBank/DDBJ databases">
        <authorList>
            <person name="Chebbi M.A.C M."/>
        </authorList>
    </citation>
    <scope>NUCLEOTIDE SEQUENCE</scope>
</reference>
<dbReference type="PANTHER" id="PTHR24373:SF275">
    <property type="entry name" value="TIR DOMAIN-CONTAINING PROTEIN"/>
    <property type="match status" value="1"/>
</dbReference>
<evidence type="ECO:0000256" key="4">
    <source>
        <dbReference type="SAM" id="MobiDB-lite"/>
    </source>
</evidence>
<comment type="caution">
    <text evidence="7">The sequence shown here is derived from an EMBL/GenBank/DDBJ whole genome shotgun (WGS) entry which is preliminary data.</text>
</comment>
<dbReference type="GO" id="GO:0005615">
    <property type="term" value="C:extracellular space"/>
    <property type="evidence" value="ECO:0007669"/>
    <property type="project" value="TreeGrafter"/>
</dbReference>
<dbReference type="SMART" id="SM00369">
    <property type="entry name" value="LRR_TYP"/>
    <property type="match status" value="10"/>
</dbReference>
<keyword evidence="1" id="KW-0433">Leucine-rich repeat</keyword>
<sequence length="837" mass="93455">MKRRGRLALLLPLSVLLIATTICASPTSIRNEITAEVEQGTTSATVKTPGKPEPTVSITERPTTTNQPDVTTRRTSSSSSLTRPIKVSHDQLHDAEDNTKELINFKNNRLQEILKRDKKVPAEDLVKLTKPVINPGDALLQEINTCSRLIDNQSFGPGIAHLLIENAGEIRLGPHALRDRDLEHIETITIVDTRVSHIDLTAFDGITYLFAVNLSRNGIIDIHPDTFENNTQLNLLTISGNPFWRDWSVTKDYLLNAPSVTEFDFSWNSMPHLPNSAFSKMPTLAYLNLKQNRLSNIDRAIFKPLSSLVELDLSGNLLTDLPSDVFEGTDLQSLKLNDNFLTSLTSVNATSLDILDVSNNRIKVIAKGDLDNVPSLEQLIISGNELKRIHQHAFSELDQLEHLDISNNKLTSFTEHHLRNSPRLEVLLMSDNPDLGSLPVFKINGLEYNTYSVYRFECANCGLVELKSGTFNAMPAIANLNLAGNKLAGLPKDLLSPLSSLRELDLSDNMIAFIPSDMLRGAVSMTKLNLAGNPLMTLQVTPFLQAPELTRLDVSRCMLKRVWTEARQHFKSLRFLSVRGNELERITVEELKATPKLSGLDISQNPLNCDAEFDGAIQWLKSHGVIPTETVRYISNLVASETEQHEPSGESVTSWSDLAKLVCEDELDKPILRPVPQKPPTRDDEPTDEAAAEISKSDLGDMKFIKTFPGHKNNPVEDVWLELDKNIEYDDYSNDQVSSGYRTWYSTAMWSVLTIGLVTLGVLLIIIQFARYMANRRGRGPVIRPPMILRQGLVDNKNCGLVYKPLQEEIATPQLPKKPSGYSRGPFHYKQIVPESS</sequence>
<dbReference type="InterPro" id="IPR032675">
    <property type="entry name" value="LRR_dom_sf"/>
</dbReference>
<evidence type="ECO:0000256" key="6">
    <source>
        <dbReference type="SAM" id="SignalP"/>
    </source>
</evidence>
<dbReference type="AlphaFoldDB" id="A0A8J2HRV8"/>
<feature type="chain" id="PRO_5035205577" evidence="6">
    <location>
        <begin position="25"/>
        <end position="837"/>
    </location>
</feature>
<name>A0A8J2HRV8_COTCN</name>
<dbReference type="InterPro" id="IPR003591">
    <property type="entry name" value="Leu-rich_rpt_typical-subtyp"/>
</dbReference>
<dbReference type="SMART" id="SM00365">
    <property type="entry name" value="LRR_SD22"/>
    <property type="match status" value="4"/>
</dbReference>
<proteinExistence type="predicted"/>
<dbReference type="InterPro" id="IPR050328">
    <property type="entry name" value="Dev_Immune_Receptor"/>
</dbReference>
<dbReference type="Gene3D" id="3.80.10.10">
    <property type="entry name" value="Ribonuclease Inhibitor"/>
    <property type="match status" value="4"/>
</dbReference>
<gene>
    <name evidence="7" type="ORF">HICCMSTLAB_LOCUS13534</name>
</gene>
<dbReference type="Pfam" id="PF13855">
    <property type="entry name" value="LRR_8"/>
    <property type="match status" value="4"/>
</dbReference>
<accession>A0A8J2HRV8</accession>
<evidence type="ECO:0000256" key="1">
    <source>
        <dbReference type="ARBA" id="ARBA00022614"/>
    </source>
</evidence>
<organism evidence="7 8">
    <name type="scientific">Cotesia congregata</name>
    <name type="common">Parasitoid wasp</name>
    <name type="synonym">Apanteles congregatus</name>
    <dbReference type="NCBI Taxonomy" id="51543"/>
    <lineage>
        <taxon>Eukaryota</taxon>
        <taxon>Metazoa</taxon>
        <taxon>Ecdysozoa</taxon>
        <taxon>Arthropoda</taxon>
        <taxon>Hexapoda</taxon>
        <taxon>Insecta</taxon>
        <taxon>Pterygota</taxon>
        <taxon>Neoptera</taxon>
        <taxon>Endopterygota</taxon>
        <taxon>Hymenoptera</taxon>
        <taxon>Apocrita</taxon>
        <taxon>Ichneumonoidea</taxon>
        <taxon>Braconidae</taxon>
        <taxon>Microgastrinae</taxon>
        <taxon>Cotesia</taxon>
    </lineage>
</organism>
<feature type="compositionally biased region" description="Polar residues" evidence="4">
    <location>
        <begin position="56"/>
        <end position="70"/>
    </location>
</feature>
<dbReference type="SMART" id="SM00364">
    <property type="entry name" value="LRR_BAC"/>
    <property type="match status" value="4"/>
</dbReference>
<dbReference type="SUPFAM" id="SSF52058">
    <property type="entry name" value="L domain-like"/>
    <property type="match status" value="2"/>
</dbReference>
<keyword evidence="5" id="KW-0472">Membrane</keyword>
<keyword evidence="3" id="KW-0677">Repeat</keyword>
<protein>
    <submittedName>
        <fullName evidence="7">Similar to IGFALS: Insulin-like growth factor-binding protein complex acid labile subunit (Papio hamadryas)</fullName>
    </submittedName>
</protein>
<dbReference type="OrthoDB" id="2325980at2759"/>
<evidence type="ECO:0000313" key="7">
    <source>
        <dbReference type="EMBL" id="CAG5108898.1"/>
    </source>
</evidence>
<feature type="signal peptide" evidence="6">
    <location>
        <begin position="1"/>
        <end position="24"/>
    </location>
</feature>
<feature type="region of interest" description="Disordered" evidence="4">
    <location>
        <begin position="40"/>
        <end position="87"/>
    </location>
</feature>
<evidence type="ECO:0000313" key="8">
    <source>
        <dbReference type="Proteomes" id="UP000786811"/>
    </source>
</evidence>
<keyword evidence="8" id="KW-1185">Reference proteome</keyword>